<feature type="transmembrane region" description="Helical" evidence="1">
    <location>
        <begin position="355"/>
        <end position="375"/>
    </location>
</feature>
<gene>
    <name evidence="2" type="ORF">J5Y09_21760</name>
</gene>
<feature type="transmembrane region" description="Helical" evidence="1">
    <location>
        <begin position="90"/>
        <end position="109"/>
    </location>
</feature>
<feature type="transmembrane region" description="Helical" evidence="1">
    <location>
        <begin position="382"/>
        <end position="404"/>
    </location>
</feature>
<accession>A0ABS4AYV7</accession>
<comment type="caution">
    <text evidence="2">The sequence shown here is derived from an EMBL/GenBank/DDBJ whole genome shotgun (WGS) entry which is preliminary data.</text>
</comment>
<feature type="transmembrane region" description="Helical" evidence="1">
    <location>
        <begin position="140"/>
        <end position="168"/>
    </location>
</feature>
<organism evidence="2 3">
    <name type="scientific">Roseomonas nitratireducens</name>
    <dbReference type="NCBI Taxonomy" id="2820810"/>
    <lineage>
        <taxon>Bacteria</taxon>
        <taxon>Pseudomonadati</taxon>
        <taxon>Pseudomonadota</taxon>
        <taxon>Alphaproteobacteria</taxon>
        <taxon>Acetobacterales</taxon>
        <taxon>Roseomonadaceae</taxon>
        <taxon>Roseomonas</taxon>
    </lineage>
</organism>
<keyword evidence="1" id="KW-1133">Transmembrane helix</keyword>
<keyword evidence="1" id="KW-0812">Transmembrane</keyword>
<keyword evidence="1" id="KW-0472">Membrane</keyword>
<sequence length="433" mass="45105">MLSILLGAALLAWPALLNGYPLVFSDTGGFLHQTLGPLMLWDKPWVYGPLLHAFHWRVSLWLPMAAQALMLSHLLWLAQRALRDGATPGAHLLVCALAALTTAPFTVALLMPDAFAPALVIALALLGCARDALSRAEAAYLAVLSALAIAAHLAHLPIALALLLPALVFGGLRGALRVALPLAGAVLLLLGTNWVGHGRAALSPHGATFMLARLQADGPATAVIRARCPASGWYLCAFADRLPMDANDFLWAADSPVNRDAEGRARFLGGALLSAEAGAIVAETLRAHPLAVAEAILRNTLRQSVTAGIGDTLGADHLAAALRPRIAEGFPARELAAYDAALQPRDALRAALPPLGTLHAALLVVGLPLLLFGAARSGSRRAIAFAAVIAIGLLANAAATGGLSGVFPRYQARIAWLLPVGALLLLLPRRRAA</sequence>
<evidence type="ECO:0008006" key="4">
    <source>
        <dbReference type="Google" id="ProtNLM"/>
    </source>
</evidence>
<evidence type="ECO:0000313" key="2">
    <source>
        <dbReference type="EMBL" id="MBP0466570.1"/>
    </source>
</evidence>
<evidence type="ECO:0000256" key="1">
    <source>
        <dbReference type="SAM" id="Phobius"/>
    </source>
</evidence>
<dbReference type="Proteomes" id="UP000680815">
    <property type="component" value="Unassembled WGS sequence"/>
</dbReference>
<feature type="transmembrane region" description="Helical" evidence="1">
    <location>
        <begin position="60"/>
        <end position="78"/>
    </location>
</feature>
<evidence type="ECO:0000313" key="3">
    <source>
        <dbReference type="Proteomes" id="UP000680815"/>
    </source>
</evidence>
<proteinExistence type="predicted"/>
<name>A0ABS4AYV7_9PROT</name>
<dbReference type="EMBL" id="JAGIYZ010000031">
    <property type="protein sequence ID" value="MBP0466570.1"/>
    <property type="molecule type" value="Genomic_DNA"/>
</dbReference>
<dbReference type="RefSeq" id="WP_209353968.1">
    <property type="nucleotide sequence ID" value="NZ_JAGIYZ010000031.1"/>
</dbReference>
<protein>
    <recommendedName>
        <fullName evidence="4">Glycosyltransferase RgtA/B/C/D-like domain-containing protein</fullName>
    </recommendedName>
</protein>
<reference evidence="2 3" key="1">
    <citation type="submission" date="2021-03" db="EMBL/GenBank/DDBJ databases">
        <authorList>
            <person name="So Y."/>
        </authorList>
    </citation>
    <scope>NUCLEOTIDE SEQUENCE [LARGE SCALE GENOMIC DNA]</scope>
    <source>
        <strain evidence="2 3">PWR1</strain>
    </source>
</reference>
<feature type="transmembrane region" description="Helical" evidence="1">
    <location>
        <begin position="174"/>
        <end position="195"/>
    </location>
</feature>
<keyword evidence="3" id="KW-1185">Reference proteome</keyword>
<feature type="transmembrane region" description="Helical" evidence="1">
    <location>
        <begin position="410"/>
        <end position="427"/>
    </location>
</feature>